<feature type="binding site" evidence="5">
    <location>
        <position position="312"/>
    </location>
    <ligand>
        <name>FAD</name>
        <dbReference type="ChEBI" id="CHEBI:57692"/>
    </ligand>
</feature>
<feature type="binding site" evidence="5">
    <location>
        <position position="50"/>
    </location>
    <ligand>
        <name>NADPH</name>
        <dbReference type="ChEBI" id="CHEBI:57783"/>
    </ligand>
</feature>
<keyword evidence="4 5" id="KW-0503">Monooxygenase</keyword>
<keyword evidence="1 5" id="KW-0285">Flavoprotein</keyword>
<keyword evidence="2 5" id="KW-0274">FAD</keyword>
<comment type="subunit">
    <text evidence="5">Monomer.</text>
</comment>
<dbReference type="InterPro" id="IPR002938">
    <property type="entry name" value="FAD-bd"/>
</dbReference>
<evidence type="ECO:0000256" key="5">
    <source>
        <dbReference type="HAMAP-Rule" id="MF_00845"/>
    </source>
</evidence>
<evidence type="ECO:0000313" key="7">
    <source>
        <dbReference type="EMBL" id="CAA9195856.1"/>
    </source>
</evidence>
<comment type="function">
    <text evidence="5">An FAD-requiring monooxygenase active on some tetracycline antibiotic derivatives, which leads to their inactivation. Hydroxylates carbon 11a of tetracycline and some analogs.</text>
</comment>
<dbReference type="PANTHER" id="PTHR46972:SF1">
    <property type="entry name" value="FAD DEPENDENT OXIDOREDUCTASE DOMAIN-CONTAINING PROTEIN"/>
    <property type="match status" value="1"/>
</dbReference>
<dbReference type="InterPro" id="IPR036188">
    <property type="entry name" value="FAD/NAD-bd_sf"/>
</dbReference>
<keyword evidence="5" id="KW-0521">NADP</keyword>
<dbReference type="PANTHER" id="PTHR46972">
    <property type="entry name" value="MONOOXYGENASE ASQM-RELATED"/>
    <property type="match status" value="1"/>
</dbReference>
<sequence length="392" mass="43803">MEGIKGDNLLKDKKVAILGGGPGGLTLARLLQLKGAEVKVYERDFNKESRVQGAIVDLHFDSGLKVMTAAGLLDSFKNVYMRGADKYRIVNKEANIYLDETNDGKEDDFNNENFRPEIDRGVLRNLLIDALLPDTVVWDSHFLSMEQMNDSWELKFKNGTTAFADIVIGSDGHLSKVRPYVTDIQSLYSGTTIIQGEIENPESACPEMYNLVNNANLLAMDIGKTIAAQPMAGGGLTFYAASLYPENWTKNSSINFNNPDEVYAYLVDYYKKWNPVFFTLFKACKQFIVRPLNYFPIDQHWEAKSNVTLIGDAAHLMPPSGEGVNTAMLDAFDLSECLCNEEFNDLKTAIAAYENKMRSRAAVLAKEAIESIQDFASPSEQSIKELIEMFQS</sequence>
<evidence type="ECO:0000256" key="4">
    <source>
        <dbReference type="ARBA" id="ARBA00023033"/>
    </source>
</evidence>
<dbReference type="GO" id="GO:0046677">
    <property type="term" value="P:response to antibiotic"/>
    <property type="evidence" value="ECO:0007669"/>
    <property type="project" value="InterPro"/>
</dbReference>
<dbReference type="GO" id="GO:0071949">
    <property type="term" value="F:FAD binding"/>
    <property type="evidence" value="ECO:0007669"/>
    <property type="project" value="InterPro"/>
</dbReference>
<dbReference type="SUPFAM" id="SSF51905">
    <property type="entry name" value="FAD/NAD(P)-binding domain"/>
    <property type="match status" value="1"/>
</dbReference>
<comment type="catalytic activity">
    <reaction evidence="5">
        <text>a tetracycline + NADPH + O2 + H(+) = an 11a-hydroxytetracycline + NADP(+) + H2O</text>
        <dbReference type="Rhea" id="RHEA:61444"/>
        <dbReference type="ChEBI" id="CHEBI:15377"/>
        <dbReference type="ChEBI" id="CHEBI:15378"/>
        <dbReference type="ChEBI" id="CHEBI:15379"/>
        <dbReference type="ChEBI" id="CHEBI:57783"/>
        <dbReference type="ChEBI" id="CHEBI:58349"/>
        <dbReference type="ChEBI" id="CHEBI:144644"/>
        <dbReference type="ChEBI" id="CHEBI:144645"/>
    </reaction>
</comment>
<keyword evidence="3 5" id="KW-0560">Oxidoreductase</keyword>
<dbReference type="RefSeq" id="WP_173969599.1">
    <property type="nucleotide sequence ID" value="NZ_CADCSU010000047.1"/>
</dbReference>
<protein>
    <recommendedName>
        <fullName evidence="5">Flavin-dependent monooxygenase</fullName>
    </recommendedName>
    <alternativeName>
        <fullName evidence="5">TetX monooxygenase</fullName>
        <shortName evidence="5">TetX</shortName>
        <ecNumber evidence="5">1.14.13.-</ecNumber>
    </alternativeName>
</protein>
<dbReference type="GO" id="GO:0005737">
    <property type="term" value="C:cytoplasm"/>
    <property type="evidence" value="ECO:0007669"/>
    <property type="project" value="UniProtKB-SubCell"/>
</dbReference>
<dbReference type="AlphaFoldDB" id="A0A6J4G9H9"/>
<evidence type="ECO:0000313" key="8">
    <source>
        <dbReference type="Proteomes" id="UP000479938"/>
    </source>
</evidence>
<dbReference type="PRINTS" id="PR00420">
    <property type="entry name" value="RNGMNOXGNASE"/>
</dbReference>
<feature type="binding site" evidence="5">
    <location>
        <position position="120"/>
    </location>
    <ligand>
        <name>FAD</name>
        <dbReference type="ChEBI" id="CHEBI:57692"/>
    </ligand>
</feature>
<dbReference type="Gene3D" id="3.50.50.60">
    <property type="entry name" value="FAD/NAD(P)-binding domain"/>
    <property type="match status" value="1"/>
</dbReference>
<feature type="domain" description="FAD-binding" evidence="6">
    <location>
        <begin position="305"/>
        <end position="361"/>
    </location>
</feature>
<feature type="domain" description="FAD-binding" evidence="6">
    <location>
        <begin position="14"/>
        <end position="178"/>
    </location>
</feature>
<dbReference type="HAMAP" id="MF_00845">
    <property type="entry name" value="TetX_monooxygenase"/>
    <property type="match status" value="1"/>
</dbReference>
<gene>
    <name evidence="7" type="primary">tet(X)_1</name>
    <name evidence="7" type="ORF">FLA105534_00858</name>
</gene>
<dbReference type="GO" id="GO:0004497">
    <property type="term" value="F:monooxygenase activity"/>
    <property type="evidence" value="ECO:0007669"/>
    <property type="project" value="UniProtKB-UniRule"/>
</dbReference>
<comment type="subcellular location">
    <subcellularLocation>
        <location evidence="5">Cytoplasm</location>
    </subcellularLocation>
</comment>
<accession>A0A6J4G9H9</accession>
<keyword evidence="8" id="KW-1185">Reference proteome</keyword>
<evidence type="ECO:0000259" key="6">
    <source>
        <dbReference type="Pfam" id="PF01494"/>
    </source>
</evidence>
<proteinExistence type="inferred from homology"/>
<dbReference type="Pfam" id="PF01494">
    <property type="entry name" value="FAD_binding_3"/>
    <property type="match status" value="2"/>
</dbReference>
<evidence type="ECO:0000256" key="3">
    <source>
        <dbReference type="ARBA" id="ARBA00023002"/>
    </source>
</evidence>
<comment type="similarity">
    <text evidence="5">Belongs to the aromatic-ring hydroxylase family. TetX subfamily.</text>
</comment>
<reference evidence="7 8" key="1">
    <citation type="submission" date="2020-02" db="EMBL/GenBank/DDBJ databases">
        <authorList>
            <person name="Criscuolo A."/>
        </authorList>
    </citation>
    <scope>NUCLEOTIDE SEQUENCE [LARGE SCALE GENOMIC DNA]</scope>
    <source>
        <strain evidence="7">CIP105534</strain>
    </source>
</reference>
<organism evidence="7 8">
    <name type="scientific">Flavobacterium bizetiae</name>
    <dbReference type="NCBI Taxonomy" id="2704140"/>
    <lineage>
        <taxon>Bacteria</taxon>
        <taxon>Pseudomonadati</taxon>
        <taxon>Bacteroidota</taxon>
        <taxon>Flavobacteriia</taxon>
        <taxon>Flavobacteriales</taxon>
        <taxon>Flavobacteriaceae</taxon>
        <taxon>Flavobacterium</taxon>
    </lineage>
</organism>
<feature type="binding site" evidence="5">
    <location>
        <position position="57"/>
    </location>
    <ligand>
        <name>FAD</name>
        <dbReference type="ChEBI" id="CHEBI:57692"/>
    </ligand>
</feature>
<keyword evidence="5" id="KW-0963">Cytoplasm</keyword>
<dbReference type="InterPro" id="IPR043683">
    <property type="entry name" value="TetX_monooxygenase"/>
</dbReference>
<keyword evidence="5" id="KW-0547">Nucleotide-binding</keyword>
<name>A0A6J4G9H9_9FLAO</name>
<comment type="domain">
    <text evidence="5">Consists of an N-terminal FAD-binding domain with a Rossman fold and a C-terminal substrate-binding domain.</text>
</comment>
<dbReference type="EMBL" id="CADCSU010000047">
    <property type="protein sequence ID" value="CAA9195856.1"/>
    <property type="molecule type" value="Genomic_DNA"/>
</dbReference>
<evidence type="ECO:0000256" key="1">
    <source>
        <dbReference type="ARBA" id="ARBA00022630"/>
    </source>
</evidence>
<dbReference type="Proteomes" id="UP000479938">
    <property type="component" value="Unassembled WGS sequence"/>
</dbReference>
<dbReference type="EC" id="1.14.13.-" evidence="5"/>
<evidence type="ECO:0000256" key="2">
    <source>
        <dbReference type="ARBA" id="ARBA00022827"/>
    </source>
</evidence>
<comment type="cofactor">
    <cofactor evidence="5">
        <name>FAD</name>
        <dbReference type="ChEBI" id="CHEBI:57692"/>
    </cofactor>
</comment>